<protein>
    <recommendedName>
        <fullName evidence="4">Sulfotransferase</fullName>
    </recommendedName>
</protein>
<keyword evidence="3" id="KW-1185">Reference proteome</keyword>
<dbReference type="PANTHER" id="PTHR15723:SF0">
    <property type="entry name" value="CARBOHYDRATE SULFOTRANSFERASE 15"/>
    <property type="match status" value="1"/>
</dbReference>
<name>A0AB34KBM7_PRYPA</name>
<dbReference type="AlphaFoldDB" id="A0AB34KBM7"/>
<dbReference type="GO" id="GO:0019319">
    <property type="term" value="P:hexose biosynthetic process"/>
    <property type="evidence" value="ECO:0007669"/>
    <property type="project" value="TreeGrafter"/>
</dbReference>
<proteinExistence type="predicted"/>
<dbReference type="EMBL" id="JBGBPQ010000001">
    <property type="protein sequence ID" value="KAL1530812.1"/>
    <property type="molecule type" value="Genomic_DNA"/>
</dbReference>
<evidence type="ECO:0000256" key="1">
    <source>
        <dbReference type="SAM" id="SignalP"/>
    </source>
</evidence>
<dbReference type="Proteomes" id="UP001515480">
    <property type="component" value="Unassembled WGS sequence"/>
</dbReference>
<keyword evidence="1" id="KW-0732">Signal</keyword>
<dbReference type="Gene3D" id="3.40.50.300">
    <property type="entry name" value="P-loop containing nucleotide triphosphate hydrolases"/>
    <property type="match status" value="1"/>
</dbReference>
<dbReference type="SUPFAM" id="SSF52540">
    <property type="entry name" value="P-loop containing nucleoside triphosphate hydrolases"/>
    <property type="match status" value="1"/>
</dbReference>
<sequence>MASLLCLLAFPSALVPHDPAPIPHPEDLDRLARRWEPQLYADLPSLPPPFAPNYTSPCLRTSDGILRCVPGAFLLGGWQCGARSLGALLASHPDLQPVGNDGCFGAWRDDSGARRWLRRAPPPAFEPRRQLLAALGCVTALQFYPGFAGRFHKVWEEHYWPCKARCMATASCAQSYYDTKQWRCKAAALRAHDAAVRLPPAGDGSAAVNATPPYMMLSFYRTRVKLLALLRSPIDRRGRLRHAFYAHVHYPKRYGRSAEGLHSYVLEQVGAWEACAARFGRFRCAIHFEQLGKEQSDVFFHCDQLIRSMYSPFARDWLAAFPRSLLFLRTEDLYADATSRQQVLRQAWTFMGLVPPTPQDEHTTKVEKRLRAQSYRSWTTSKGPIHQATARRLQSLFAPFNRELRDMLEKNGISCTSSADCDRFLWAGLGEP</sequence>
<feature type="chain" id="PRO_5044201978" description="Sulfotransferase" evidence="1">
    <location>
        <begin position="17"/>
        <end position="432"/>
    </location>
</feature>
<comment type="caution">
    <text evidence="2">The sequence shown here is derived from an EMBL/GenBank/DDBJ whole genome shotgun (WGS) entry which is preliminary data.</text>
</comment>
<evidence type="ECO:0008006" key="4">
    <source>
        <dbReference type="Google" id="ProtNLM"/>
    </source>
</evidence>
<dbReference type="PANTHER" id="PTHR15723">
    <property type="entry name" value="CARBOHYDRATE SULFOTRANSFERASE 15"/>
    <property type="match status" value="1"/>
</dbReference>
<dbReference type="InterPro" id="IPR027417">
    <property type="entry name" value="P-loop_NTPase"/>
</dbReference>
<organism evidence="2 3">
    <name type="scientific">Prymnesium parvum</name>
    <name type="common">Toxic golden alga</name>
    <dbReference type="NCBI Taxonomy" id="97485"/>
    <lineage>
        <taxon>Eukaryota</taxon>
        <taxon>Haptista</taxon>
        <taxon>Haptophyta</taxon>
        <taxon>Prymnesiophyceae</taxon>
        <taxon>Prymnesiales</taxon>
        <taxon>Prymnesiaceae</taxon>
        <taxon>Prymnesium</taxon>
    </lineage>
</organism>
<dbReference type="GO" id="GO:0050659">
    <property type="term" value="F:N-acetylgalactosamine 4-sulfate 6-O-sulfotransferase activity"/>
    <property type="evidence" value="ECO:0007669"/>
    <property type="project" value="TreeGrafter"/>
</dbReference>
<evidence type="ECO:0000313" key="3">
    <source>
        <dbReference type="Proteomes" id="UP001515480"/>
    </source>
</evidence>
<gene>
    <name evidence="2" type="ORF">AB1Y20_001708</name>
</gene>
<dbReference type="InterPro" id="IPR052654">
    <property type="entry name" value="CS_Sulfotransferase"/>
</dbReference>
<reference evidence="2 3" key="1">
    <citation type="journal article" date="2024" name="Science">
        <title>Giant polyketide synthase enzymes in the biosynthesis of giant marine polyether toxins.</title>
        <authorList>
            <person name="Fallon T.R."/>
            <person name="Shende V.V."/>
            <person name="Wierzbicki I.H."/>
            <person name="Pendleton A.L."/>
            <person name="Watervoot N.F."/>
            <person name="Auber R.P."/>
            <person name="Gonzalez D.J."/>
            <person name="Wisecaver J.H."/>
            <person name="Moore B.S."/>
        </authorList>
    </citation>
    <scope>NUCLEOTIDE SEQUENCE [LARGE SCALE GENOMIC DNA]</scope>
    <source>
        <strain evidence="2 3">12B1</strain>
    </source>
</reference>
<feature type="signal peptide" evidence="1">
    <location>
        <begin position="1"/>
        <end position="16"/>
    </location>
</feature>
<evidence type="ECO:0000313" key="2">
    <source>
        <dbReference type="EMBL" id="KAL1530812.1"/>
    </source>
</evidence>
<accession>A0AB34KBM7</accession>